<reference evidence="6" key="1">
    <citation type="submission" date="2018-06" db="EMBL/GenBank/DDBJ databases">
        <authorList>
            <person name="Zhirakovskaya E."/>
        </authorList>
    </citation>
    <scope>NUCLEOTIDE SEQUENCE</scope>
</reference>
<dbReference type="PROSITE" id="PS01123">
    <property type="entry name" value="TNASE_1"/>
    <property type="match status" value="1"/>
</dbReference>
<dbReference type="GO" id="GO:0016787">
    <property type="term" value="F:hydrolase activity"/>
    <property type="evidence" value="ECO:0007669"/>
    <property type="project" value="UniProtKB-KW"/>
</dbReference>
<feature type="domain" description="TNase-like" evidence="5">
    <location>
        <begin position="104"/>
        <end position="225"/>
    </location>
</feature>
<keyword evidence="4" id="KW-0812">Transmembrane</keyword>
<dbReference type="PROSITE" id="PS50830">
    <property type="entry name" value="TNASE_3"/>
    <property type="match status" value="1"/>
</dbReference>
<dbReference type="GO" id="GO:0004519">
    <property type="term" value="F:endonuclease activity"/>
    <property type="evidence" value="ECO:0007669"/>
    <property type="project" value="UniProtKB-KW"/>
</dbReference>
<accession>A0A3B1DF71</accession>
<keyword evidence="4" id="KW-0472">Membrane</keyword>
<evidence type="ECO:0000313" key="6">
    <source>
        <dbReference type="EMBL" id="VAX27287.1"/>
    </source>
</evidence>
<dbReference type="InterPro" id="IPR008613">
    <property type="entry name" value="Excalibur_Ca-bd_domain"/>
</dbReference>
<dbReference type="SMART" id="SM00318">
    <property type="entry name" value="SNc"/>
    <property type="match status" value="1"/>
</dbReference>
<keyword evidence="4" id="KW-1133">Transmembrane helix</keyword>
<protein>
    <recommendedName>
        <fullName evidence="5">TNase-like domain-containing protein</fullName>
    </recommendedName>
</protein>
<evidence type="ECO:0000256" key="4">
    <source>
        <dbReference type="SAM" id="Phobius"/>
    </source>
</evidence>
<evidence type="ECO:0000256" key="1">
    <source>
        <dbReference type="ARBA" id="ARBA00022722"/>
    </source>
</evidence>
<feature type="transmembrane region" description="Helical" evidence="4">
    <location>
        <begin position="12"/>
        <end position="31"/>
    </location>
</feature>
<dbReference type="PANTHER" id="PTHR12302:SF3">
    <property type="entry name" value="SERINE_THREONINE-PROTEIN KINASE 31"/>
    <property type="match status" value="1"/>
</dbReference>
<sequence length="236" mass="26529">MYCASIKSIFVNIKFISNIYFLMIVFLFCWGEDLSHAGNLRVDRDCKDFVTQEQARAYFEHFGGSPGKNVDGLDNDRDGIPCESNPSLSNSPGRKDSRIEVLSSQFSGEVSRVIDGDTIVVSDASKKMTIRLSEIDCPEKDQSFGPEATQFTSDFVLGKMVTLKVSAVDKYGRRVAKVILSDGRDLNRALMIAGLAWWYERFSNDSSLGDLEAEARRKKIGLWKESRPIAPWVFRS</sequence>
<dbReference type="Pfam" id="PF05901">
    <property type="entry name" value="Excalibur"/>
    <property type="match status" value="1"/>
</dbReference>
<dbReference type="EMBL" id="UOGF01000026">
    <property type="protein sequence ID" value="VAX27287.1"/>
    <property type="molecule type" value="Genomic_DNA"/>
</dbReference>
<keyword evidence="3" id="KW-0378">Hydrolase</keyword>
<dbReference type="InterPro" id="IPR016071">
    <property type="entry name" value="Staphylococal_nuclease_OB-fold"/>
</dbReference>
<dbReference type="SUPFAM" id="SSF50199">
    <property type="entry name" value="Staphylococcal nuclease"/>
    <property type="match status" value="1"/>
</dbReference>
<proteinExistence type="predicted"/>
<dbReference type="Pfam" id="PF00565">
    <property type="entry name" value="SNase"/>
    <property type="match status" value="1"/>
</dbReference>
<organism evidence="6">
    <name type="scientific">hydrothermal vent metagenome</name>
    <dbReference type="NCBI Taxonomy" id="652676"/>
    <lineage>
        <taxon>unclassified sequences</taxon>
        <taxon>metagenomes</taxon>
        <taxon>ecological metagenomes</taxon>
    </lineage>
</organism>
<dbReference type="InterPro" id="IPR002071">
    <property type="entry name" value="Thermonucl_AS"/>
</dbReference>
<keyword evidence="2" id="KW-0255">Endonuclease</keyword>
<dbReference type="PANTHER" id="PTHR12302">
    <property type="entry name" value="EBNA2 BINDING PROTEIN P100"/>
    <property type="match status" value="1"/>
</dbReference>
<evidence type="ECO:0000256" key="2">
    <source>
        <dbReference type="ARBA" id="ARBA00022759"/>
    </source>
</evidence>
<name>A0A3B1DF71_9ZZZZ</name>
<dbReference type="GO" id="GO:0003676">
    <property type="term" value="F:nucleic acid binding"/>
    <property type="evidence" value="ECO:0007669"/>
    <property type="project" value="InterPro"/>
</dbReference>
<gene>
    <name evidence="6" type="ORF">MNBD_NITROSPIRAE01-1929</name>
</gene>
<dbReference type="InterPro" id="IPR035437">
    <property type="entry name" value="SNase_OB-fold_sf"/>
</dbReference>
<evidence type="ECO:0000259" key="5">
    <source>
        <dbReference type="PROSITE" id="PS50830"/>
    </source>
</evidence>
<dbReference type="AlphaFoldDB" id="A0A3B1DF71"/>
<keyword evidence="1" id="KW-0540">Nuclease</keyword>
<evidence type="ECO:0000256" key="3">
    <source>
        <dbReference type="ARBA" id="ARBA00022801"/>
    </source>
</evidence>
<dbReference type="Gene3D" id="2.40.50.90">
    <property type="match status" value="1"/>
</dbReference>